<evidence type="ECO:0000313" key="3">
    <source>
        <dbReference type="Proteomes" id="UP000037643"/>
    </source>
</evidence>
<gene>
    <name evidence="2" type="ORF">AM2010_2211</name>
</gene>
<dbReference type="InterPro" id="IPR009579">
    <property type="entry name" value="DUF1192"/>
</dbReference>
<accession>A0A0G3X9P4</accession>
<dbReference type="Pfam" id="PF06698">
    <property type="entry name" value="DUF1192"/>
    <property type="match status" value="1"/>
</dbReference>
<feature type="compositionally biased region" description="Basic and acidic residues" evidence="1">
    <location>
        <begin position="1"/>
        <end position="13"/>
    </location>
</feature>
<dbReference type="PATRIC" id="fig|543877.4.peg.2246"/>
<dbReference type="OrthoDB" id="7173908at2"/>
<dbReference type="Proteomes" id="UP000037643">
    <property type="component" value="Chromosome"/>
</dbReference>
<dbReference type="EMBL" id="CP011805">
    <property type="protein sequence ID" value="AKM08270.1"/>
    <property type="molecule type" value="Genomic_DNA"/>
</dbReference>
<feature type="compositionally biased region" description="Basic and acidic residues" evidence="1">
    <location>
        <begin position="46"/>
        <end position="58"/>
    </location>
</feature>
<feature type="region of interest" description="Disordered" evidence="1">
    <location>
        <begin position="1"/>
        <end position="27"/>
    </location>
</feature>
<dbReference type="RefSeq" id="WP_047807119.1">
    <property type="nucleotide sequence ID" value="NZ_CP011805.1"/>
</dbReference>
<evidence type="ECO:0000313" key="2">
    <source>
        <dbReference type="EMBL" id="AKM08270.1"/>
    </source>
</evidence>
<sequence>MEEDDRPRPRGDAASKLAGEDLSPYSRDELTERIALLEAEIARVEKHRQSADAHRDAAEALFGKPAG</sequence>
<dbReference type="KEGG" id="amx:AM2010_2211"/>
<dbReference type="STRING" id="543877.AM2010_2211"/>
<keyword evidence="3" id="KW-1185">Reference proteome</keyword>
<feature type="region of interest" description="Disordered" evidence="1">
    <location>
        <begin position="46"/>
        <end position="67"/>
    </location>
</feature>
<reference evidence="2 3" key="1">
    <citation type="submission" date="2015-06" db="EMBL/GenBank/DDBJ databases">
        <authorList>
            <person name="Kim K.M."/>
        </authorList>
    </citation>
    <scope>NUCLEOTIDE SEQUENCE [LARGE SCALE GENOMIC DNA]</scope>
    <source>
        <strain evidence="2 3">KCTC 22370</strain>
    </source>
</reference>
<protein>
    <recommendedName>
        <fullName evidence="4">DUF1192 domain-containing protein</fullName>
    </recommendedName>
</protein>
<proteinExistence type="predicted"/>
<name>A0A0G3X9P4_9SPHN</name>
<dbReference type="AlphaFoldDB" id="A0A0G3X9P4"/>
<evidence type="ECO:0008006" key="4">
    <source>
        <dbReference type="Google" id="ProtNLM"/>
    </source>
</evidence>
<organism evidence="2 3">
    <name type="scientific">Pelagerythrobacter marensis</name>
    <dbReference type="NCBI Taxonomy" id="543877"/>
    <lineage>
        <taxon>Bacteria</taxon>
        <taxon>Pseudomonadati</taxon>
        <taxon>Pseudomonadota</taxon>
        <taxon>Alphaproteobacteria</taxon>
        <taxon>Sphingomonadales</taxon>
        <taxon>Erythrobacteraceae</taxon>
        <taxon>Pelagerythrobacter</taxon>
    </lineage>
</organism>
<evidence type="ECO:0000256" key="1">
    <source>
        <dbReference type="SAM" id="MobiDB-lite"/>
    </source>
</evidence>